<name>A0A9D0YZ12_9FIRM</name>
<reference evidence="13" key="2">
    <citation type="journal article" date="2021" name="PeerJ">
        <title>Extensive microbial diversity within the chicken gut microbiome revealed by metagenomics and culture.</title>
        <authorList>
            <person name="Gilroy R."/>
            <person name="Ravi A."/>
            <person name="Getino M."/>
            <person name="Pursley I."/>
            <person name="Horton D.L."/>
            <person name="Alikhan N.F."/>
            <person name="Baker D."/>
            <person name="Gharbi K."/>
            <person name="Hall N."/>
            <person name="Watson M."/>
            <person name="Adriaenssens E.M."/>
            <person name="Foster-Nyarko E."/>
            <person name="Jarju S."/>
            <person name="Secka A."/>
            <person name="Antonio M."/>
            <person name="Oren A."/>
            <person name="Chaudhuri R.R."/>
            <person name="La Ragione R."/>
            <person name="Hildebrand F."/>
            <person name="Pallen M.J."/>
        </authorList>
    </citation>
    <scope>NUCLEOTIDE SEQUENCE</scope>
    <source>
        <strain evidence="13">CHK165-10780</strain>
    </source>
</reference>
<dbReference type="GO" id="GO:0046872">
    <property type="term" value="F:metal ion binding"/>
    <property type="evidence" value="ECO:0007669"/>
    <property type="project" value="UniProtKB-KW"/>
</dbReference>
<feature type="transmembrane region" description="Helical" evidence="11">
    <location>
        <begin position="98"/>
        <end position="121"/>
    </location>
</feature>
<evidence type="ECO:0000256" key="5">
    <source>
        <dbReference type="ARBA" id="ARBA00022692"/>
    </source>
</evidence>
<comment type="pathway">
    <text evidence="2">Cell wall biogenesis; lipoteichoic acid biosynthesis.</text>
</comment>
<protein>
    <submittedName>
        <fullName evidence="13">Sulfatase-like hydrolase/transferase</fullName>
    </submittedName>
</protein>
<organism evidence="13 14">
    <name type="scientific">Candidatus Faecenecus gallistercoris</name>
    <dbReference type="NCBI Taxonomy" id="2840793"/>
    <lineage>
        <taxon>Bacteria</taxon>
        <taxon>Bacillati</taxon>
        <taxon>Bacillota</taxon>
        <taxon>Bacillota incertae sedis</taxon>
        <taxon>Candidatus Faecenecus</taxon>
    </lineage>
</organism>
<dbReference type="GO" id="GO:0016787">
    <property type="term" value="F:hydrolase activity"/>
    <property type="evidence" value="ECO:0007669"/>
    <property type="project" value="UniProtKB-KW"/>
</dbReference>
<evidence type="ECO:0000256" key="9">
    <source>
        <dbReference type="PIRSR" id="PIRSR005091-2"/>
    </source>
</evidence>
<keyword evidence="5 11" id="KW-0812">Transmembrane</keyword>
<comment type="similarity">
    <text evidence="3">Belongs to the LTA synthase family.</text>
</comment>
<evidence type="ECO:0000259" key="12">
    <source>
        <dbReference type="Pfam" id="PF00884"/>
    </source>
</evidence>
<keyword evidence="9" id="KW-0464">Manganese</keyword>
<evidence type="ECO:0000256" key="4">
    <source>
        <dbReference type="ARBA" id="ARBA00022475"/>
    </source>
</evidence>
<dbReference type="InterPro" id="IPR000917">
    <property type="entry name" value="Sulfatase_N"/>
</dbReference>
<evidence type="ECO:0000256" key="10">
    <source>
        <dbReference type="PIRSR" id="PIRSR005091-3"/>
    </source>
</evidence>
<dbReference type="InterPro" id="IPR050448">
    <property type="entry name" value="OpgB/LTA_synthase_biosynth"/>
</dbReference>
<feature type="binding site" evidence="10">
    <location>
        <position position="293"/>
    </location>
    <ligand>
        <name>Mn(2+)</name>
        <dbReference type="ChEBI" id="CHEBI:29035"/>
    </ligand>
</feature>
<keyword evidence="7 11" id="KW-0472">Membrane</keyword>
<dbReference type="InterPro" id="IPR017850">
    <property type="entry name" value="Alkaline_phosphatase_core_sf"/>
</dbReference>
<feature type="transmembrane region" description="Helical" evidence="11">
    <location>
        <begin position="154"/>
        <end position="170"/>
    </location>
</feature>
<dbReference type="Gene3D" id="3.40.720.10">
    <property type="entry name" value="Alkaline Phosphatase, subunit A"/>
    <property type="match status" value="1"/>
</dbReference>
<evidence type="ECO:0000256" key="6">
    <source>
        <dbReference type="ARBA" id="ARBA00022989"/>
    </source>
</evidence>
<keyword evidence="4" id="KW-1003">Cell membrane</keyword>
<dbReference type="SUPFAM" id="SSF53649">
    <property type="entry name" value="Alkaline phosphatase-like"/>
    <property type="match status" value="1"/>
</dbReference>
<feature type="binding site" evidence="10">
    <location>
        <position position="529"/>
    </location>
    <ligand>
        <name>Mn(2+)</name>
        <dbReference type="ChEBI" id="CHEBI:29035"/>
    </ligand>
</feature>
<dbReference type="EMBL" id="DVFU01000037">
    <property type="protein sequence ID" value="HIQ64465.1"/>
    <property type="molecule type" value="Genomic_DNA"/>
</dbReference>
<feature type="domain" description="Sulfatase N-terminal" evidence="12">
    <location>
        <begin position="285"/>
        <end position="609"/>
    </location>
</feature>
<feature type="transmembrane region" description="Helical" evidence="11">
    <location>
        <begin position="42"/>
        <end position="63"/>
    </location>
</feature>
<feature type="transmembrane region" description="Helical" evidence="11">
    <location>
        <begin position="69"/>
        <end position="91"/>
    </location>
</feature>
<proteinExistence type="inferred from homology"/>
<dbReference type="PIRSF" id="PIRSF005091">
    <property type="entry name" value="Mmb_sulf_HI1246"/>
    <property type="match status" value="1"/>
</dbReference>
<feature type="binding site" evidence="9">
    <location>
        <position position="451"/>
    </location>
    <ligand>
        <name>substrate</name>
    </ligand>
</feature>
<accession>A0A9D0YZ12</accession>
<dbReference type="AlphaFoldDB" id="A0A9D0YZ12"/>
<dbReference type="Proteomes" id="UP000886725">
    <property type="component" value="Unassembled WGS sequence"/>
</dbReference>
<dbReference type="GO" id="GO:0005886">
    <property type="term" value="C:plasma membrane"/>
    <property type="evidence" value="ECO:0007669"/>
    <property type="project" value="UniProtKB-SubCell"/>
</dbReference>
<evidence type="ECO:0000256" key="2">
    <source>
        <dbReference type="ARBA" id="ARBA00004936"/>
    </source>
</evidence>
<evidence type="ECO:0000256" key="11">
    <source>
        <dbReference type="SAM" id="Phobius"/>
    </source>
</evidence>
<comment type="caution">
    <text evidence="13">The sequence shown here is derived from an EMBL/GenBank/DDBJ whole genome shotgun (WGS) entry which is preliminary data.</text>
</comment>
<sequence length="704" mass="81186">MKKFFRNLKQTFHNGFQKFKKNPKLFLINILVRIREYVKSNVLFFLLILTSVFNALLLRYFTIHTLDNFLNIAPVLADAAIVTLFASFCYLMKPKKRFPYLFILSIIFTAICMINSIYYSYYNSFSSISLLSTSRFVSDVGDAVVDNVLEVKDFVYLFEPVVMLIVYYVLKRNGINQFQEEKKDDKTRIRFKKSIGLAIGLAVVFCFSLTPVKIGRFANMWNREYIVMHFGIYTYHLNDFVKSLEPKLSTIFGYDQAVKAFHDHYDEVSDTQDYTNDYTGIFQGKNVIVIHAESIQQFVIGMSFNGEELTPNLNKLASESIYFDNFYSQVSVGTSSDAEFTSLTSLMPTNTGTAFVSYFDRTYVSMPSLLSDKGYYTFVMHANKANFWNRDLMYASLGYQRFYSKDDYDIDEVVGLGLSDTSFFRQSVEKLKEINEMGKPYYGTLIMLSNHTPFIDSAAMTDYEVDMKEEVTLEDGTVTTVSHPYMEGTKLGQYLKSVHYADQALGEFIDLLESEGLLENTVLVLYGDHDARLDINDYVRLYNYDPETNSILNPDDPDYINFDEYQYELNRKVPFMIWSSETKEKLHKTVSDVMGMYDVMPTLGNMLGVYNKYALGHDIFQIGSNNIVVFPNGNWVTNSIYYNAQKGEYLSLAETAISADYIEKNNEYADEILNTSNSLITFDLIQKTQEGLSSEVEYVEERKK</sequence>
<evidence type="ECO:0000313" key="14">
    <source>
        <dbReference type="Proteomes" id="UP000886725"/>
    </source>
</evidence>
<dbReference type="CDD" id="cd16015">
    <property type="entry name" value="LTA_synthase"/>
    <property type="match status" value="1"/>
</dbReference>
<dbReference type="Gene3D" id="3.30.1120.170">
    <property type="match status" value="1"/>
</dbReference>
<evidence type="ECO:0000313" key="13">
    <source>
        <dbReference type="EMBL" id="HIQ64465.1"/>
    </source>
</evidence>
<evidence type="ECO:0000256" key="7">
    <source>
        <dbReference type="ARBA" id="ARBA00023136"/>
    </source>
</evidence>
<evidence type="ECO:0000256" key="8">
    <source>
        <dbReference type="PIRSR" id="PIRSR005091-1"/>
    </source>
</evidence>
<comment type="subcellular location">
    <subcellularLocation>
        <location evidence="1">Cell membrane</location>
        <topology evidence="1">Multi-pass membrane protein</topology>
    </subcellularLocation>
</comment>
<dbReference type="PANTHER" id="PTHR47371:SF3">
    <property type="entry name" value="PHOSPHOGLYCEROL TRANSFERASE I"/>
    <property type="match status" value="1"/>
</dbReference>
<keyword evidence="6 11" id="KW-1133">Transmembrane helix</keyword>
<feature type="transmembrane region" description="Helical" evidence="11">
    <location>
        <begin position="191"/>
        <end position="210"/>
    </location>
</feature>
<dbReference type="PANTHER" id="PTHR47371">
    <property type="entry name" value="LIPOTEICHOIC ACID SYNTHASE"/>
    <property type="match status" value="1"/>
</dbReference>
<evidence type="ECO:0000256" key="1">
    <source>
        <dbReference type="ARBA" id="ARBA00004651"/>
    </source>
</evidence>
<keyword evidence="13" id="KW-0378">Hydrolase</keyword>
<feature type="active site" evidence="8">
    <location>
        <position position="335"/>
    </location>
</feature>
<reference evidence="13" key="1">
    <citation type="submission" date="2020-10" db="EMBL/GenBank/DDBJ databases">
        <authorList>
            <person name="Gilroy R."/>
        </authorList>
    </citation>
    <scope>NUCLEOTIDE SEQUENCE</scope>
    <source>
        <strain evidence="13">CHK165-10780</strain>
    </source>
</reference>
<evidence type="ECO:0000256" key="3">
    <source>
        <dbReference type="ARBA" id="ARBA00009983"/>
    </source>
</evidence>
<dbReference type="InterPro" id="IPR012160">
    <property type="entry name" value="LtaS-like"/>
</dbReference>
<feature type="binding site" evidence="10">
    <location>
        <position position="528"/>
    </location>
    <ligand>
        <name>Mn(2+)</name>
        <dbReference type="ChEBI" id="CHEBI:29035"/>
    </ligand>
</feature>
<dbReference type="Pfam" id="PF00884">
    <property type="entry name" value="Sulfatase"/>
    <property type="match status" value="1"/>
</dbReference>
<keyword evidence="9" id="KW-0479">Metal-binding</keyword>
<gene>
    <name evidence="13" type="ORF">IAC85_01875</name>
</gene>